<name>R9GYT1_9SPHI</name>
<proteinExistence type="predicted"/>
<dbReference type="AlphaFoldDB" id="R9GYT1"/>
<protein>
    <submittedName>
        <fullName evidence="1">Uncharacterized protein</fullName>
    </submittedName>
</protein>
<comment type="caution">
    <text evidence="1">The sequence shown here is derived from an EMBL/GenBank/DDBJ whole genome shotgun (WGS) entry which is preliminary data.</text>
</comment>
<organism evidence="1 2">
    <name type="scientific">Arcticibacter svalbardensis MN12-7</name>
    <dbReference type="NCBI Taxonomy" id="1150600"/>
    <lineage>
        <taxon>Bacteria</taxon>
        <taxon>Pseudomonadati</taxon>
        <taxon>Bacteroidota</taxon>
        <taxon>Sphingobacteriia</taxon>
        <taxon>Sphingobacteriales</taxon>
        <taxon>Sphingobacteriaceae</taxon>
        <taxon>Arcticibacter</taxon>
    </lineage>
</organism>
<evidence type="ECO:0000313" key="2">
    <source>
        <dbReference type="Proteomes" id="UP000014174"/>
    </source>
</evidence>
<sequence>MIGKVRKAKSVAFLDSPKTVSLSAPKRELKELIDVFTPRIDLSLLPGETKEVKT</sequence>
<keyword evidence="2" id="KW-1185">Reference proteome</keyword>
<accession>R9GYT1</accession>
<dbReference type="Proteomes" id="UP000014174">
    <property type="component" value="Unassembled WGS sequence"/>
</dbReference>
<evidence type="ECO:0000313" key="1">
    <source>
        <dbReference type="EMBL" id="EOR96635.1"/>
    </source>
</evidence>
<reference evidence="1 2" key="1">
    <citation type="journal article" date="2013" name="Genome Announc.">
        <title>Draft Genome Sequence of Arcticibacter svalbardensis Strain MN12-7T, a Member of the Family Sphingobacteriaceae Isolated from an Arctic Soil Sample.</title>
        <authorList>
            <person name="Shivaji S."/>
            <person name="Ara S."/>
            <person name="Prasad S."/>
            <person name="Manasa B.P."/>
            <person name="Begum Z."/>
            <person name="Singh A."/>
            <person name="Kumar Pinnaka A."/>
        </authorList>
    </citation>
    <scope>NUCLEOTIDE SEQUENCE [LARGE SCALE GENOMIC DNA]</scope>
    <source>
        <strain evidence="1 2">MN12-7</strain>
    </source>
</reference>
<dbReference type="EMBL" id="AQPN01000004">
    <property type="protein sequence ID" value="EOR96635.1"/>
    <property type="molecule type" value="Genomic_DNA"/>
</dbReference>
<dbReference type="STRING" id="1150600.ADIARSV_0170"/>
<gene>
    <name evidence="1" type="ORF">ADIARSV_0170</name>
</gene>